<dbReference type="Pfam" id="PF13639">
    <property type="entry name" value="zf-RING_2"/>
    <property type="match status" value="1"/>
</dbReference>
<dbReference type="Gene3D" id="3.30.40.10">
    <property type="entry name" value="Zinc/RING finger domain, C3HC4 (zinc finger)"/>
    <property type="match status" value="1"/>
</dbReference>
<name>A0A0P7U3E5_SCLFO</name>
<dbReference type="PROSITE" id="PS50089">
    <property type="entry name" value="ZF_RING_2"/>
    <property type="match status" value="1"/>
</dbReference>
<organism evidence="7 8">
    <name type="scientific">Scleropages formosus</name>
    <name type="common">Asian bonytongue</name>
    <name type="synonym">Osteoglossum formosum</name>
    <dbReference type="NCBI Taxonomy" id="113540"/>
    <lineage>
        <taxon>Eukaryota</taxon>
        <taxon>Metazoa</taxon>
        <taxon>Chordata</taxon>
        <taxon>Craniata</taxon>
        <taxon>Vertebrata</taxon>
        <taxon>Euteleostomi</taxon>
        <taxon>Actinopterygii</taxon>
        <taxon>Neopterygii</taxon>
        <taxon>Teleostei</taxon>
        <taxon>Osteoglossocephala</taxon>
        <taxon>Osteoglossomorpha</taxon>
        <taxon>Osteoglossiformes</taxon>
        <taxon>Osteoglossidae</taxon>
        <taxon>Scleropages</taxon>
    </lineage>
</organism>
<keyword evidence="3" id="KW-0862">Zinc</keyword>
<evidence type="ECO:0000313" key="7">
    <source>
        <dbReference type="EMBL" id="KPP68669.1"/>
    </source>
</evidence>
<dbReference type="AlphaFoldDB" id="A0A0P7U3E5"/>
<dbReference type="GO" id="GO:0008270">
    <property type="term" value="F:zinc ion binding"/>
    <property type="evidence" value="ECO:0007669"/>
    <property type="project" value="UniProtKB-KW"/>
</dbReference>
<evidence type="ECO:0000313" key="8">
    <source>
        <dbReference type="Proteomes" id="UP000034805"/>
    </source>
</evidence>
<dbReference type="Proteomes" id="UP000034805">
    <property type="component" value="Unassembled WGS sequence"/>
</dbReference>
<feature type="domain" description="RING-type" evidence="6">
    <location>
        <begin position="110"/>
        <end position="152"/>
    </location>
</feature>
<proteinExistence type="predicted"/>
<dbReference type="InterPro" id="IPR001841">
    <property type="entry name" value="Znf_RING"/>
</dbReference>
<evidence type="ECO:0000256" key="1">
    <source>
        <dbReference type="ARBA" id="ARBA00022723"/>
    </source>
</evidence>
<accession>A0A0P7U3E5</accession>
<evidence type="ECO:0000256" key="3">
    <source>
        <dbReference type="ARBA" id="ARBA00022833"/>
    </source>
</evidence>
<evidence type="ECO:0000256" key="5">
    <source>
        <dbReference type="SAM" id="MobiDB-lite"/>
    </source>
</evidence>
<evidence type="ECO:0000256" key="4">
    <source>
        <dbReference type="PROSITE-ProRule" id="PRU00175"/>
    </source>
</evidence>
<dbReference type="SUPFAM" id="SSF57850">
    <property type="entry name" value="RING/U-box"/>
    <property type="match status" value="1"/>
</dbReference>
<dbReference type="InterPro" id="IPR013083">
    <property type="entry name" value="Znf_RING/FYVE/PHD"/>
</dbReference>
<dbReference type="SMART" id="SM00184">
    <property type="entry name" value="RING"/>
    <property type="match status" value="1"/>
</dbReference>
<feature type="non-terminal residue" evidence="7">
    <location>
        <position position="1"/>
    </location>
</feature>
<sequence>AQLDTLQLNYLHSATMAPTPVPLKLRDDTESRANPRDRRVSSVEASKHPQTENHTIPTIPELSETFEKKLRFRSRNVMSLVGNMCHSQIHGFVREKPELRLLISDADNVCLICHNEMRNDGGAVRELHCSHRFHRECIERWLWKEQLCPTCSVHVAMPEPLYWSSTHLKVP</sequence>
<gene>
    <name evidence="7" type="ORF">Z043_112637</name>
</gene>
<keyword evidence="1" id="KW-0479">Metal-binding</keyword>
<evidence type="ECO:0000259" key="6">
    <source>
        <dbReference type="PROSITE" id="PS50089"/>
    </source>
</evidence>
<reference evidence="7 8" key="1">
    <citation type="submission" date="2015-08" db="EMBL/GenBank/DDBJ databases">
        <title>The genome of the Asian arowana (Scleropages formosus).</title>
        <authorList>
            <person name="Tan M.H."/>
            <person name="Gan H.M."/>
            <person name="Croft L.J."/>
            <person name="Austin C.M."/>
        </authorList>
    </citation>
    <scope>NUCLEOTIDE SEQUENCE [LARGE SCALE GENOMIC DNA]</scope>
    <source>
        <strain evidence="7">Aro1</strain>
    </source>
</reference>
<feature type="region of interest" description="Disordered" evidence="5">
    <location>
        <begin position="19"/>
        <end position="56"/>
    </location>
</feature>
<evidence type="ECO:0000256" key="2">
    <source>
        <dbReference type="ARBA" id="ARBA00022771"/>
    </source>
</evidence>
<feature type="compositionally biased region" description="Basic and acidic residues" evidence="5">
    <location>
        <begin position="24"/>
        <end position="51"/>
    </location>
</feature>
<dbReference type="EMBL" id="JARO02004351">
    <property type="protein sequence ID" value="KPP68669.1"/>
    <property type="molecule type" value="Genomic_DNA"/>
</dbReference>
<protein>
    <submittedName>
        <fullName evidence="7">Leukemia NUP98 fusion partner 1-like</fullName>
    </submittedName>
</protein>
<comment type="caution">
    <text evidence="7">The sequence shown here is derived from an EMBL/GenBank/DDBJ whole genome shotgun (WGS) entry which is preliminary data.</text>
</comment>
<dbReference type="PANTHER" id="PTHR17550">
    <property type="entry name" value="E3 UBIQUITIN-PROTEIN LIGASE TTC3"/>
    <property type="match status" value="1"/>
</dbReference>
<dbReference type="PANTHER" id="PTHR17550:SF4">
    <property type="entry name" value="E3 UBIQUITIN-PROTEIN LIGASE TTC3"/>
    <property type="match status" value="1"/>
</dbReference>
<keyword evidence="2 4" id="KW-0863">Zinc-finger</keyword>